<evidence type="ECO:0000313" key="6">
    <source>
        <dbReference type="EMBL" id="MEI5909144.1"/>
    </source>
</evidence>
<dbReference type="EMBL" id="JBBAXC010000020">
    <property type="protein sequence ID" value="MEI5909144.1"/>
    <property type="molecule type" value="Genomic_DNA"/>
</dbReference>
<evidence type="ECO:0000256" key="4">
    <source>
        <dbReference type="ARBA" id="ARBA00023163"/>
    </source>
</evidence>
<dbReference type="Gene3D" id="1.10.10.10">
    <property type="entry name" value="Winged helix-like DNA-binding domain superfamily/Winged helix DNA-binding domain"/>
    <property type="match status" value="1"/>
</dbReference>
<keyword evidence="7" id="KW-1185">Reference proteome</keyword>
<gene>
    <name evidence="6" type="ORF">WAK64_19010</name>
</gene>
<organism evidence="6 7">
    <name type="scientific">Bacillus spongiae</name>
    <dbReference type="NCBI Taxonomy" id="2683610"/>
    <lineage>
        <taxon>Bacteria</taxon>
        <taxon>Bacillati</taxon>
        <taxon>Bacillota</taxon>
        <taxon>Bacilli</taxon>
        <taxon>Bacillales</taxon>
        <taxon>Bacillaceae</taxon>
        <taxon>Bacillus</taxon>
    </lineage>
</organism>
<comment type="caution">
    <text evidence="6">The sequence shown here is derived from an EMBL/GenBank/DDBJ whole genome shotgun (WGS) entry which is preliminary data.</text>
</comment>
<keyword evidence="3" id="KW-0238">DNA-binding</keyword>
<dbReference type="SUPFAM" id="SSF88946">
    <property type="entry name" value="Sigma2 domain of RNA polymerase sigma factors"/>
    <property type="match status" value="1"/>
</dbReference>
<protein>
    <submittedName>
        <fullName evidence="6">Sigma-70 family RNA polymerase sigma factor</fullName>
    </submittedName>
</protein>
<evidence type="ECO:0000256" key="2">
    <source>
        <dbReference type="ARBA" id="ARBA00023082"/>
    </source>
</evidence>
<keyword evidence="1" id="KW-0805">Transcription regulation</keyword>
<sequence length="171" mass="20349">MQCFEILSKQYEPMIHKIIQTLFIYKNKEEFYQTGLIALWEANERFDHHKGSFSTFAYSYIRGRLLTELANIRKNEERMVYPREEFWCSIKDEASPPFIQRELLLSYCFQLTENQTKWVLYTCVYMLSIQEIAKIENVSTSAVKKWRKGATDKIRGYLSTKSACVSNLFVY</sequence>
<dbReference type="Proteomes" id="UP001312865">
    <property type="component" value="Unassembled WGS sequence"/>
</dbReference>
<dbReference type="InterPro" id="IPR013324">
    <property type="entry name" value="RNA_pol_sigma_r3/r4-like"/>
</dbReference>
<feature type="domain" description="RNA polymerase sigma-70 region 2" evidence="5">
    <location>
        <begin position="9"/>
        <end position="70"/>
    </location>
</feature>
<dbReference type="RefSeq" id="WP_336588590.1">
    <property type="nucleotide sequence ID" value="NZ_JBBAXC010000020.1"/>
</dbReference>
<evidence type="ECO:0000259" key="5">
    <source>
        <dbReference type="Pfam" id="PF04542"/>
    </source>
</evidence>
<keyword evidence="2" id="KW-0731">Sigma factor</keyword>
<dbReference type="InterPro" id="IPR013325">
    <property type="entry name" value="RNA_pol_sigma_r2"/>
</dbReference>
<evidence type="ECO:0000256" key="1">
    <source>
        <dbReference type="ARBA" id="ARBA00023015"/>
    </source>
</evidence>
<evidence type="ECO:0000256" key="3">
    <source>
        <dbReference type="ARBA" id="ARBA00023125"/>
    </source>
</evidence>
<dbReference type="NCBIfam" id="TIGR02937">
    <property type="entry name" value="sigma70-ECF"/>
    <property type="match status" value="1"/>
</dbReference>
<dbReference type="Gene3D" id="1.10.1740.10">
    <property type="match status" value="1"/>
</dbReference>
<keyword evidence="4" id="KW-0804">Transcription</keyword>
<accession>A0ABU8HIB1</accession>
<name>A0ABU8HIB1_9BACI</name>
<evidence type="ECO:0000313" key="7">
    <source>
        <dbReference type="Proteomes" id="UP001312865"/>
    </source>
</evidence>
<proteinExistence type="predicted"/>
<dbReference type="SUPFAM" id="SSF88659">
    <property type="entry name" value="Sigma3 and sigma4 domains of RNA polymerase sigma factors"/>
    <property type="match status" value="1"/>
</dbReference>
<reference evidence="6 7" key="1">
    <citation type="journal article" date="2018" name="J. Microbiol.">
        <title>Bacillus spongiae sp. nov., isolated from sponge of Jeju Island.</title>
        <authorList>
            <person name="Lee G.E."/>
            <person name="Im W.T."/>
            <person name="Park J.S."/>
        </authorList>
    </citation>
    <scope>NUCLEOTIDE SEQUENCE [LARGE SCALE GENOMIC DNA]</scope>
    <source>
        <strain evidence="6 7">135PIL107-10</strain>
    </source>
</reference>
<dbReference type="InterPro" id="IPR007627">
    <property type="entry name" value="RNA_pol_sigma70_r2"/>
</dbReference>
<dbReference type="Pfam" id="PF04542">
    <property type="entry name" value="Sigma70_r2"/>
    <property type="match status" value="1"/>
</dbReference>
<dbReference type="InterPro" id="IPR036388">
    <property type="entry name" value="WH-like_DNA-bd_sf"/>
</dbReference>
<dbReference type="PANTHER" id="PTHR30385">
    <property type="entry name" value="SIGMA FACTOR F FLAGELLAR"/>
    <property type="match status" value="1"/>
</dbReference>
<dbReference type="InterPro" id="IPR014284">
    <property type="entry name" value="RNA_pol_sigma-70_dom"/>
</dbReference>